<keyword evidence="1" id="KW-1133">Transmembrane helix</keyword>
<gene>
    <name evidence="2" type="ORF">XE10_0342</name>
</gene>
<dbReference type="Proteomes" id="UP000054598">
    <property type="component" value="Unassembled WGS sequence"/>
</dbReference>
<name>A0A101IZP9_9EURY</name>
<proteinExistence type="predicted"/>
<dbReference type="EMBL" id="LGHE01000022">
    <property type="protein sequence ID" value="KUL04342.1"/>
    <property type="molecule type" value="Genomic_DNA"/>
</dbReference>
<evidence type="ECO:0000313" key="3">
    <source>
        <dbReference type="Proteomes" id="UP000054598"/>
    </source>
</evidence>
<keyword evidence="1" id="KW-0812">Transmembrane</keyword>
<organism evidence="2 3">
    <name type="scientific">Methanoculleus marisnigri</name>
    <dbReference type="NCBI Taxonomy" id="2198"/>
    <lineage>
        <taxon>Archaea</taxon>
        <taxon>Methanobacteriati</taxon>
        <taxon>Methanobacteriota</taxon>
        <taxon>Stenosarchaea group</taxon>
        <taxon>Methanomicrobia</taxon>
        <taxon>Methanomicrobiales</taxon>
        <taxon>Methanomicrobiaceae</taxon>
        <taxon>Methanoculleus</taxon>
    </lineage>
</organism>
<protein>
    <submittedName>
        <fullName evidence="2">Ech hydrogenase subunit A</fullName>
    </submittedName>
</protein>
<feature type="transmembrane region" description="Helical" evidence="1">
    <location>
        <begin position="63"/>
        <end position="85"/>
    </location>
</feature>
<evidence type="ECO:0000313" key="2">
    <source>
        <dbReference type="EMBL" id="KUL04342.1"/>
    </source>
</evidence>
<reference evidence="3" key="1">
    <citation type="journal article" date="2015" name="MBio">
        <title>Genome-Resolved Metagenomic Analysis Reveals Roles for Candidate Phyla and Other Microbial Community Members in Biogeochemical Transformations in Oil Reservoirs.</title>
        <authorList>
            <person name="Hu P."/>
            <person name="Tom L."/>
            <person name="Singh A."/>
            <person name="Thomas B.C."/>
            <person name="Baker B.J."/>
            <person name="Piceno Y.M."/>
            <person name="Andersen G.L."/>
            <person name="Banfield J.F."/>
        </authorList>
    </citation>
    <scope>NUCLEOTIDE SEQUENCE [LARGE SCALE GENOMIC DNA]</scope>
</reference>
<dbReference type="PATRIC" id="fig|2198.3.peg.28"/>
<evidence type="ECO:0000256" key="1">
    <source>
        <dbReference type="SAM" id="Phobius"/>
    </source>
</evidence>
<sequence>MMALLLVLPVSFLLFKRSAKHLPVYMCGRPSTPDLHFAGSLGLTREVQTQNYYLTEYFGEARLFRPGAVVCIILILASWVLAGVAL</sequence>
<accession>A0A101IZP9</accession>
<comment type="caution">
    <text evidence="2">The sequence shown here is derived from an EMBL/GenBank/DDBJ whole genome shotgun (WGS) entry which is preliminary data.</text>
</comment>
<keyword evidence="1" id="KW-0472">Membrane</keyword>
<dbReference type="AlphaFoldDB" id="A0A101IZP9"/>